<sequence length="208" mass="24161">MEHHTTKEKLREDAKIKNCIDKRCADTYHVQNNSLLQLFLGLLTNKDSCSRVLSLRVLEKELAERGERELVPLSNKVSNLNRSAEELARENNENALESLKRELYSAKIDLIESILNIEHLWRELSHLYTAMEPERRSETIQDIPRLAAQHLLNGFCLELLDGDSNMIHMEWVTEVLYELSSLIGEATLLEKCSHWTMNISSRNRKYIS</sequence>
<gene>
    <name evidence="3" type="ORF">DAPPUDRAFT_331135</name>
</gene>
<organism evidence="3 4">
    <name type="scientific">Daphnia pulex</name>
    <name type="common">Water flea</name>
    <dbReference type="NCBI Taxonomy" id="6669"/>
    <lineage>
        <taxon>Eukaryota</taxon>
        <taxon>Metazoa</taxon>
        <taxon>Ecdysozoa</taxon>
        <taxon>Arthropoda</taxon>
        <taxon>Crustacea</taxon>
        <taxon>Branchiopoda</taxon>
        <taxon>Diplostraca</taxon>
        <taxon>Cladocera</taxon>
        <taxon>Anomopoda</taxon>
        <taxon>Daphniidae</taxon>
        <taxon>Daphnia</taxon>
    </lineage>
</organism>
<dbReference type="AlphaFoldDB" id="E9HLK9"/>
<dbReference type="EMBL" id="GL732679">
    <property type="protein sequence ID" value="EFX67369.1"/>
    <property type="molecule type" value="Genomic_DNA"/>
</dbReference>
<dbReference type="HOGENOM" id="CLU_1322085_0_0_1"/>
<evidence type="ECO:0000313" key="4">
    <source>
        <dbReference type="Proteomes" id="UP000000305"/>
    </source>
</evidence>
<evidence type="ECO:0000313" key="3">
    <source>
        <dbReference type="EMBL" id="EFX67369.1"/>
    </source>
</evidence>
<dbReference type="PANTHER" id="PTHR22796">
    <property type="entry name" value="URG4-RELATED"/>
    <property type="match status" value="1"/>
</dbReference>
<protein>
    <recommendedName>
        <fullName evidence="2">VLIG-type G domain-containing protein</fullName>
    </recommendedName>
</protein>
<name>E9HLK9_DAPPU</name>
<feature type="domain" description="VLIG-type G" evidence="2">
    <location>
        <begin position="7"/>
        <end position="186"/>
    </location>
</feature>
<keyword evidence="1" id="KW-0175">Coiled coil</keyword>
<dbReference type="STRING" id="6669.E9HLK9"/>
<dbReference type="InterPro" id="IPR030383">
    <property type="entry name" value="G_VLIG_dom"/>
</dbReference>
<dbReference type="PANTHER" id="PTHR22796:SF1">
    <property type="entry name" value="VWFA DOMAIN-CONTAINING PROTEIN"/>
    <property type="match status" value="1"/>
</dbReference>
<dbReference type="OrthoDB" id="8432505at2759"/>
<dbReference type="KEGG" id="dpx:DAPPUDRAFT_331135"/>
<reference evidence="3 4" key="1">
    <citation type="journal article" date="2011" name="Science">
        <title>The ecoresponsive genome of Daphnia pulex.</title>
        <authorList>
            <person name="Colbourne J.K."/>
            <person name="Pfrender M.E."/>
            <person name="Gilbert D."/>
            <person name="Thomas W.K."/>
            <person name="Tucker A."/>
            <person name="Oakley T.H."/>
            <person name="Tokishita S."/>
            <person name="Aerts A."/>
            <person name="Arnold G.J."/>
            <person name="Basu M.K."/>
            <person name="Bauer D.J."/>
            <person name="Caceres C.E."/>
            <person name="Carmel L."/>
            <person name="Casola C."/>
            <person name="Choi J.H."/>
            <person name="Detter J.C."/>
            <person name="Dong Q."/>
            <person name="Dusheyko S."/>
            <person name="Eads B.D."/>
            <person name="Frohlich T."/>
            <person name="Geiler-Samerotte K.A."/>
            <person name="Gerlach D."/>
            <person name="Hatcher P."/>
            <person name="Jogdeo S."/>
            <person name="Krijgsveld J."/>
            <person name="Kriventseva E.V."/>
            <person name="Kultz D."/>
            <person name="Laforsch C."/>
            <person name="Lindquist E."/>
            <person name="Lopez J."/>
            <person name="Manak J.R."/>
            <person name="Muller J."/>
            <person name="Pangilinan J."/>
            <person name="Patwardhan R.P."/>
            <person name="Pitluck S."/>
            <person name="Pritham E.J."/>
            <person name="Rechtsteiner A."/>
            <person name="Rho M."/>
            <person name="Rogozin I.B."/>
            <person name="Sakarya O."/>
            <person name="Salamov A."/>
            <person name="Schaack S."/>
            <person name="Shapiro H."/>
            <person name="Shiga Y."/>
            <person name="Skalitzky C."/>
            <person name="Smith Z."/>
            <person name="Souvorov A."/>
            <person name="Sung W."/>
            <person name="Tang Z."/>
            <person name="Tsuchiya D."/>
            <person name="Tu H."/>
            <person name="Vos H."/>
            <person name="Wang M."/>
            <person name="Wolf Y.I."/>
            <person name="Yamagata H."/>
            <person name="Yamada T."/>
            <person name="Ye Y."/>
            <person name="Shaw J.R."/>
            <person name="Andrews J."/>
            <person name="Crease T.J."/>
            <person name="Tang H."/>
            <person name="Lucas S.M."/>
            <person name="Robertson H.M."/>
            <person name="Bork P."/>
            <person name="Koonin E.V."/>
            <person name="Zdobnov E.M."/>
            <person name="Grigoriev I.V."/>
            <person name="Lynch M."/>
            <person name="Boore J.L."/>
        </authorList>
    </citation>
    <scope>NUCLEOTIDE SEQUENCE [LARGE SCALE GENOMIC DNA]</scope>
</reference>
<dbReference type="Pfam" id="PF25683">
    <property type="entry name" value="URGCP_GTPase"/>
    <property type="match status" value="1"/>
</dbReference>
<evidence type="ECO:0000256" key="1">
    <source>
        <dbReference type="SAM" id="Coils"/>
    </source>
</evidence>
<accession>E9HLK9</accession>
<keyword evidence="4" id="KW-1185">Reference proteome</keyword>
<proteinExistence type="predicted"/>
<dbReference type="InParanoid" id="E9HLK9"/>
<evidence type="ECO:0000259" key="2">
    <source>
        <dbReference type="Pfam" id="PF25683"/>
    </source>
</evidence>
<dbReference type="Proteomes" id="UP000000305">
    <property type="component" value="Unassembled WGS sequence"/>
</dbReference>
<feature type="coiled-coil region" evidence="1">
    <location>
        <begin position="77"/>
        <end position="109"/>
    </location>
</feature>